<accession>A0ABY4CF13</accession>
<dbReference type="RefSeq" id="WP_243540003.1">
    <property type="nucleotide sequence ID" value="NZ_CP093442.1"/>
</dbReference>
<evidence type="ECO:0000313" key="1">
    <source>
        <dbReference type="EMBL" id="UOF02477.1"/>
    </source>
</evidence>
<evidence type="ECO:0000313" key="2">
    <source>
        <dbReference type="Proteomes" id="UP000830116"/>
    </source>
</evidence>
<dbReference type="EMBL" id="CP093442">
    <property type="protein sequence ID" value="UOF02477.1"/>
    <property type="molecule type" value="Genomic_DNA"/>
</dbReference>
<name>A0ABY4CF13_9BACT</name>
<dbReference type="Proteomes" id="UP000830116">
    <property type="component" value="Chromosome"/>
</dbReference>
<reference evidence="1" key="1">
    <citation type="submission" date="2022-03" db="EMBL/GenBank/DDBJ databases">
        <title>Genome Identification and Characterization of new species Bdellovibrio reynosense LBG001 sp. nov. from a Mexico soil sample.</title>
        <authorList>
            <person name="Camilli A."/>
            <person name="Ajao Y."/>
            <person name="Guo X."/>
        </authorList>
    </citation>
    <scope>NUCLEOTIDE SEQUENCE</scope>
    <source>
        <strain evidence="1">LBG001</strain>
    </source>
</reference>
<keyword evidence="2" id="KW-1185">Reference proteome</keyword>
<gene>
    <name evidence="1" type="ORF">MNR06_05875</name>
</gene>
<protein>
    <submittedName>
        <fullName evidence="1">Uncharacterized protein</fullName>
    </submittedName>
</protein>
<proteinExistence type="predicted"/>
<organism evidence="1 2">
    <name type="scientific">Bdellovibrio reynosensis</name>
    <dbReference type="NCBI Taxonomy" id="2835041"/>
    <lineage>
        <taxon>Bacteria</taxon>
        <taxon>Pseudomonadati</taxon>
        <taxon>Bdellovibrionota</taxon>
        <taxon>Bdellovibrionia</taxon>
        <taxon>Bdellovibrionales</taxon>
        <taxon>Pseudobdellovibrionaceae</taxon>
        <taxon>Bdellovibrio</taxon>
    </lineage>
</organism>
<sequence length="208" mass="23298">MQIRSVLLIVFGIVSLSVASSFITFKILQNSKEAIQTSNVEPMHLEPKLNTALQTSQTLIPPPPPAPKAEVAAQTNSTVKNMEIVDPSAFEMPAELDHKKDHRKPLSSKEAKEKLLKNAKACWDDYETLCRKTRFFSESPLACLRHKKDEISGACANQVASIQAEFKKDCESDIQKFCANQKRYFACLREQLPLLSASCRKNISESSR</sequence>